<dbReference type="GO" id="GO:0051082">
    <property type="term" value="F:unfolded protein binding"/>
    <property type="evidence" value="ECO:0007669"/>
    <property type="project" value="InterPro"/>
</dbReference>
<dbReference type="EMBL" id="CP036281">
    <property type="protein sequence ID" value="QDU81767.1"/>
    <property type="molecule type" value="Genomic_DNA"/>
</dbReference>
<dbReference type="KEGG" id="plon:Pla110_35170"/>
<dbReference type="PANTHER" id="PTHR35089">
    <property type="entry name" value="CHAPERONE PROTEIN SKP"/>
    <property type="match status" value="1"/>
</dbReference>
<comment type="similarity">
    <text evidence="1">Belongs to the Skp family.</text>
</comment>
<keyword evidence="3" id="KW-0175">Coiled coil</keyword>
<dbReference type="InterPro" id="IPR005632">
    <property type="entry name" value="Chaperone_Skp"/>
</dbReference>
<dbReference type="RefSeq" id="WP_197440253.1">
    <property type="nucleotide sequence ID" value="NZ_CP036281.1"/>
</dbReference>
<keyword evidence="6" id="KW-1185">Reference proteome</keyword>
<feature type="coiled-coil region" evidence="3">
    <location>
        <begin position="44"/>
        <end position="71"/>
    </location>
</feature>
<evidence type="ECO:0000313" key="6">
    <source>
        <dbReference type="Proteomes" id="UP000317178"/>
    </source>
</evidence>
<organism evidence="5 6">
    <name type="scientific">Polystyrenella longa</name>
    <dbReference type="NCBI Taxonomy" id="2528007"/>
    <lineage>
        <taxon>Bacteria</taxon>
        <taxon>Pseudomonadati</taxon>
        <taxon>Planctomycetota</taxon>
        <taxon>Planctomycetia</taxon>
        <taxon>Planctomycetales</taxon>
        <taxon>Planctomycetaceae</taxon>
        <taxon>Polystyrenella</taxon>
    </lineage>
</organism>
<dbReference type="GO" id="GO:0005829">
    <property type="term" value="C:cytosol"/>
    <property type="evidence" value="ECO:0007669"/>
    <property type="project" value="TreeGrafter"/>
</dbReference>
<dbReference type="GO" id="GO:0050821">
    <property type="term" value="P:protein stabilization"/>
    <property type="evidence" value="ECO:0007669"/>
    <property type="project" value="TreeGrafter"/>
</dbReference>
<dbReference type="SMART" id="SM00935">
    <property type="entry name" value="OmpH"/>
    <property type="match status" value="1"/>
</dbReference>
<name>A0A518CRB6_9PLAN</name>
<reference evidence="5 6" key="1">
    <citation type="submission" date="2019-02" db="EMBL/GenBank/DDBJ databases">
        <title>Deep-cultivation of Planctomycetes and their phenomic and genomic characterization uncovers novel biology.</title>
        <authorList>
            <person name="Wiegand S."/>
            <person name="Jogler M."/>
            <person name="Boedeker C."/>
            <person name="Pinto D."/>
            <person name="Vollmers J."/>
            <person name="Rivas-Marin E."/>
            <person name="Kohn T."/>
            <person name="Peeters S.H."/>
            <person name="Heuer A."/>
            <person name="Rast P."/>
            <person name="Oberbeckmann S."/>
            <person name="Bunk B."/>
            <person name="Jeske O."/>
            <person name="Meyerdierks A."/>
            <person name="Storesund J.E."/>
            <person name="Kallscheuer N."/>
            <person name="Luecker S."/>
            <person name="Lage O.M."/>
            <person name="Pohl T."/>
            <person name="Merkel B.J."/>
            <person name="Hornburger P."/>
            <person name="Mueller R.-W."/>
            <person name="Bruemmer F."/>
            <person name="Labrenz M."/>
            <person name="Spormann A.M."/>
            <person name="Op den Camp H."/>
            <person name="Overmann J."/>
            <person name="Amann R."/>
            <person name="Jetten M.S.M."/>
            <person name="Mascher T."/>
            <person name="Medema M.H."/>
            <person name="Devos D.P."/>
            <person name="Kaster A.-K."/>
            <person name="Ovreas L."/>
            <person name="Rohde M."/>
            <person name="Galperin M.Y."/>
            <person name="Jogler C."/>
        </authorList>
    </citation>
    <scope>NUCLEOTIDE SEQUENCE [LARGE SCALE GENOMIC DNA]</scope>
    <source>
        <strain evidence="5 6">Pla110</strain>
    </source>
</reference>
<keyword evidence="2 4" id="KW-0732">Signal</keyword>
<dbReference type="Gene3D" id="3.30.910.20">
    <property type="entry name" value="Skp domain"/>
    <property type="match status" value="1"/>
</dbReference>
<feature type="chain" id="PRO_5021842906" evidence="4">
    <location>
        <begin position="27"/>
        <end position="211"/>
    </location>
</feature>
<proteinExistence type="inferred from homology"/>
<feature type="signal peptide" evidence="4">
    <location>
        <begin position="1"/>
        <end position="26"/>
    </location>
</feature>
<gene>
    <name evidence="5" type="ORF">Pla110_35170</name>
</gene>
<dbReference type="Pfam" id="PF03938">
    <property type="entry name" value="OmpH"/>
    <property type="match status" value="1"/>
</dbReference>
<evidence type="ECO:0000256" key="1">
    <source>
        <dbReference type="ARBA" id="ARBA00009091"/>
    </source>
</evidence>
<protein>
    <submittedName>
        <fullName evidence="5">Outer membrane protein (OmpH-like)</fullName>
    </submittedName>
</protein>
<sequence length="211" mass="23340" precursor="true">MKKLVLSITAVAVMGIILSTCTVATAQNSAGGSSAPHKIGLIDMAHIFKNYEKFKDERKQIEEDLKSASEGAKSKRLEIEKLQEILKGISPTSSEFSVREKEVAGAVADFQADASAIKRELVMKEADLYKRTYLEVTDIISKYAKAYNYTLILRYSAETVEADDGPQDVMRKMGSQVVFHQESDDITNAVLKFMNDQYKPSAASRGTGTRK</sequence>
<dbReference type="AlphaFoldDB" id="A0A518CRB6"/>
<evidence type="ECO:0000256" key="3">
    <source>
        <dbReference type="SAM" id="Coils"/>
    </source>
</evidence>
<dbReference type="InterPro" id="IPR024930">
    <property type="entry name" value="Skp_dom_sf"/>
</dbReference>
<evidence type="ECO:0000313" key="5">
    <source>
        <dbReference type="EMBL" id="QDU81767.1"/>
    </source>
</evidence>
<evidence type="ECO:0000256" key="2">
    <source>
        <dbReference type="ARBA" id="ARBA00022729"/>
    </source>
</evidence>
<dbReference type="PANTHER" id="PTHR35089:SF1">
    <property type="entry name" value="CHAPERONE PROTEIN SKP"/>
    <property type="match status" value="1"/>
</dbReference>
<evidence type="ECO:0000256" key="4">
    <source>
        <dbReference type="SAM" id="SignalP"/>
    </source>
</evidence>
<accession>A0A518CRB6</accession>
<dbReference type="SUPFAM" id="SSF111384">
    <property type="entry name" value="OmpH-like"/>
    <property type="match status" value="1"/>
</dbReference>
<dbReference type="Proteomes" id="UP000317178">
    <property type="component" value="Chromosome"/>
</dbReference>